<organism evidence="1">
    <name type="scientific">marine sediment metagenome</name>
    <dbReference type="NCBI Taxonomy" id="412755"/>
    <lineage>
        <taxon>unclassified sequences</taxon>
        <taxon>metagenomes</taxon>
        <taxon>ecological metagenomes</taxon>
    </lineage>
</organism>
<gene>
    <name evidence="1" type="ORF">S03H2_04963</name>
</gene>
<accession>X1F1U9</accession>
<evidence type="ECO:0000313" key="1">
    <source>
        <dbReference type="EMBL" id="GAH23359.1"/>
    </source>
</evidence>
<proteinExistence type="predicted"/>
<dbReference type="AlphaFoldDB" id="X1F1U9"/>
<evidence type="ECO:0008006" key="2">
    <source>
        <dbReference type="Google" id="ProtNLM"/>
    </source>
</evidence>
<reference evidence="1" key="1">
    <citation type="journal article" date="2014" name="Front. Microbiol.">
        <title>High frequency of phylogenetically diverse reductive dehalogenase-homologous genes in deep subseafloor sedimentary metagenomes.</title>
        <authorList>
            <person name="Kawai M."/>
            <person name="Futagami T."/>
            <person name="Toyoda A."/>
            <person name="Takaki Y."/>
            <person name="Nishi S."/>
            <person name="Hori S."/>
            <person name="Arai W."/>
            <person name="Tsubouchi T."/>
            <person name="Morono Y."/>
            <person name="Uchiyama I."/>
            <person name="Ito T."/>
            <person name="Fujiyama A."/>
            <person name="Inagaki F."/>
            <person name="Takami H."/>
        </authorList>
    </citation>
    <scope>NUCLEOTIDE SEQUENCE</scope>
    <source>
        <strain evidence="1">Expedition CK06-06</strain>
    </source>
</reference>
<comment type="caution">
    <text evidence="1">The sequence shown here is derived from an EMBL/GenBank/DDBJ whole genome shotgun (WGS) entry which is preliminary data.</text>
</comment>
<protein>
    <recommendedName>
        <fullName evidence="2">RiboL-PSP-HEPN domain-containing protein</fullName>
    </recommendedName>
</protein>
<name>X1F1U9_9ZZZZ</name>
<feature type="non-terminal residue" evidence="1">
    <location>
        <position position="1"/>
    </location>
</feature>
<sequence>CDSLISAEKIFEYYKSNDDLPDASPIINNYAKALEIMLDECISVHFKSLIKKKYFQKQVSLDIYKKFGWLKDKKSIPLGGWVKIIGSFEDEGSSFEIKEFKDCILDKIDNGTLHIIRDACFYLADLRNSKSHRETITMEEIFSHRREIITLLNPIINKIY</sequence>
<dbReference type="EMBL" id="BARU01002024">
    <property type="protein sequence ID" value="GAH23359.1"/>
    <property type="molecule type" value="Genomic_DNA"/>
</dbReference>